<evidence type="ECO:0000256" key="1">
    <source>
        <dbReference type="SAM" id="Coils"/>
    </source>
</evidence>
<dbReference type="Gene3D" id="6.10.250.1080">
    <property type="match status" value="1"/>
</dbReference>
<reference evidence="4" key="1">
    <citation type="submission" date="2016-03" db="EMBL/GenBank/DDBJ databases">
        <authorList>
            <person name="Devillers Hugo."/>
        </authorList>
    </citation>
    <scope>NUCLEOTIDE SEQUENCE [LARGE SCALE GENOMIC DNA]</scope>
</reference>
<feature type="region of interest" description="Disordered" evidence="2">
    <location>
        <begin position="126"/>
        <end position="155"/>
    </location>
</feature>
<dbReference type="Proteomes" id="UP000191144">
    <property type="component" value="Chromosome E"/>
</dbReference>
<evidence type="ECO:0000256" key="2">
    <source>
        <dbReference type="SAM" id="MobiDB-lite"/>
    </source>
</evidence>
<organism evidence="3 4">
    <name type="scientific">Lachancea meyersii CBS 8951</name>
    <dbReference type="NCBI Taxonomy" id="1266667"/>
    <lineage>
        <taxon>Eukaryota</taxon>
        <taxon>Fungi</taxon>
        <taxon>Dikarya</taxon>
        <taxon>Ascomycota</taxon>
        <taxon>Saccharomycotina</taxon>
        <taxon>Saccharomycetes</taxon>
        <taxon>Saccharomycetales</taxon>
        <taxon>Saccharomycetaceae</taxon>
        <taxon>Lachancea</taxon>
    </lineage>
</organism>
<evidence type="ECO:0000313" key="4">
    <source>
        <dbReference type="Proteomes" id="UP000191144"/>
    </source>
</evidence>
<name>A0A1G4JJT0_9SACH</name>
<dbReference type="AlphaFoldDB" id="A0A1G4JJT0"/>
<accession>A0A1G4JJT0</accession>
<dbReference type="OrthoDB" id="4035460at2759"/>
<proteinExistence type="predicted"/>
<gene>
    <name evidence="3" type="ORF">LAME_0E09428G</name>
</gene>
<keyword evidence="4" id="KW-1185">Reference proteome</keyword>
<feature type="compositionally biased region" description="Basic and acidic residues" evidence="2">
    <location>
        <begin position="126"/>
        <end position="149"/>
    </location>
</feature>
<evidence type="ECO:0000313" key="3">
    <source>
        <dbReference type="EMBL" id="SCU90641.1"/>
    </source>
</evidence>
<dbReference type="EMBL" id="LT598481">
    <property type="protein sequence ID" value="SCU90641.1"/>
    <property type="molecule type" value="Genomic_DNA"/>
</dbReference>
<keyword evidence="1" id="KW-0175">Coiled coil</keyword>
<sequence length="197" mass="22509">MTTAELGLEDAHNLIAILQKQLDELGKTSHEYEQELEEVIQKLESELIEKDDKILRMQRGEARKDANEQITTLEIQADELEAENRILRSQLKESKAENDRLVEQNVLLEHELTDLRCLRQSAVDETNKKYSERQPNLHEAADIEEELPRTSKSPNNCDVFKVSTNQSSLRLSSHKTSAALRATYLSSTSVVATTRHK</sequence>
<protein>
    <submittedName>
        <fullName evidence="3">LAME_0E09428g1_1</fullName>
    </submittedName>
</protein>
<feature type="coiled-coil region" evidence="1">
    <location>
        <begin position="8"/>
        <end position="111"/>
    </location>
</feature>